<dbReference type="CDD" id="cd01949">
    <property type="entry name" value="GGDEF"/>
    <property type="match status" value="1"/>
</dbReference>
<keyword evidence="3" id="KW-1133">Transmembrane helix</keyword>
<dbReference type="Gene3D" id="3.30.70.270">
    <property type="match status" value="1"/>
</dbReference>
<dbReference type="InterPro" id="IPR043128">
    <property type="entry name" value="Rev_trsase/Diguanyl_cyclase"/>
</dbReference>
<dbReference type="Pfam" id="PF00990">
    <property type="entry name" value="GGDEF"/>
    <property type="match status" value="1"/>
</dbReference>
<evidence type="ECO:0000313" key="6">
    <source>
        <dbReference type="Proteomes" id="UP001157134"/>
    </source>
</evidence>
<keyword evidence="3" id="KW-0472">Membrane</keyword>
<sequence length="528" mass="61007">MKYRLTDYILPILAPLMVYVVILVGFVWQHNQNTDERVRYRMIEIVNVLIATQDHRQLIVGTENSQSNQQLKDKYRYLQNEKHLPKALNVNVFNFTESETNFPLTEKERIALSKNVLNLSSLSQPIFQSTSGYWHYITPLNNTNALLLSLDKADAQFAWYNDTNLIIRVIVLTFAVILLMLMAFRKYIRISVEQAKELQQHEVSVKTREITLMHQLTASINQLDNLAQAATEIKREFAHIFPYYSGSVLFIESPNGTLKPFGSWGRNSAYTSRVLMTDSWLKSRKRKQYLNLSYSLRNRSLIIALINDDHQYGAIHLKHDKHRISKANVEHILKFVSQLNIALINLQLKNDLKEKVIRDPLTNLYNRRFLSEALEKSLSGAIRYKSTLALLMIDLDYFKQLNDTYGHDAGDQVLKLVADVFKHNLRMSDVACRYGGEEFCIICPDTNLREAYLLAEKIRVLIENLVVNHQANKIDTLTTSIGIAMYPRNGITSTRLLHLADQALYQAKKQGRNMVYVSDVEEQHKNEA</sequence>
<dbReference type="EMBL" id="BSSV01000005">
    <property type="protein sequence ID" value="GLX86182.1"/>
    <property type="molecule type" value="Genomic_DNA"/>
</dbReference>
<proteinExistence type="predicted"/>
<evidence type="ECO:0000256" key="1">
    <source>
        <dbReference type="ARBA" id="ARBA00012528"/>
    </source>
</evidence>
<dbReference type="PANTHER" id="PTHR45138">
    <property type="entry name" value="REGULATORY COMPONENTS OF SENSORY TRANSDUCTION SYSTEM"/>
    <property type="match status" value="1"/>
</dbReference>
<feature type="domain" description="GGDEF" evidence="4">
    <location>
        <begin position="386"/>
        <end position="520"/>
    </location>
</feature>
<comment type="caution">
    <text evidence="5">The sequence shown here is derived from an EMBL/GenBank/DDBJ whole genome shotgun (WGS) entry which is preliminary data.</text>
</comment>
<dbReference type="SMART" id="SM00267">
    <property type="entry name" value="GGDEF"/>
    <property type="match status" value="1"/>
</dbReference>
<reference evidence="5 6" key="1">
    <citation type="submission" date="2023-03" db="EMBL/GenBank/DDBJ databases">
        <title>Thalassotalea loyana LMG 22536T draft genome sequence.</title>
        <authorList>
            <person name="Sawabe T."/>
        </authorList>
    </citation>
    <scope>NUCLEOTIDE SEQUENCE [LARGE SCALE GENOMIC DNA]</scope>
    <source>
        <strain evidence="5 6">LMG 22536</strain>
    </source>
</reference>
<dbReference type="NCBIfam" id="TIGR00254">
    <property type="entry name" value="GGDEF"/>
    <property type="match status" value="1"/>
</dbReference>
<accession>A0ABQ6HF48</accession>
<evidence type="ECO:0000256" key="3">
    <source>
        <dbReference type="SAM" id="Phobius"/>
    </source>
</evidence>
<comment type="catalytic activity">
    <reaction evidence="2">
        <text>2 GTP = 3',3'-c-di-GMP + 2 diphosphate</text>
        <dbReference type="Rhea" id="RHEA:24898"/>
        <dbReference type="ChEBI" id="CHEBI:33019"/>
        <dbReference type="ChEBI" id="CHEBI:37565"/>
        <dbReference type="ChEBI" id="CHEBI:58805"/>
        <dbReference type="EC" id="2.7.7.65"/>
    </reaction>
</comment>
<organism evidence="5 6">
    <name type="scientific">Thalassotalea loyana</name>
    <dbReference type="NCBI Taxonomy" id="280483"/>
    <lineage>
        <taxon>Bacteria</taxon>
        <taxon>Pseudomonadati</taxon>
        <taxon>Pseudomonadota</taxon>
        <taxon>Gammaproteobacteria</taxon>
        <taxon>Alteromonadales</taxon>
        <taxon>Colwelliaceae</taxon>
        <taxon>Thalassotalea</taxon>
    </lineage>
</organism>
<dbReference type="Proteomes" id="UP001157134">
    <property type="component" value="Unassembled WGS sequence"/>
</dbReference>
<feature type="transmembrane region" description="Helical" evidence="3">
    <location>
        <begin position="165"/>
        <end position="184"/>
    </location>
</feature>
<dbReference type="RefSeq" id="WP_284298939.1">
    <property type="nucleotide sequence ID" value="NZ_BSSV01000005.1"/>
</dbReference>
<feature type="transmembrane region" description="Helical" evidence="3">
    <location>
        <begin position="7"/>
        <end position="28"/>
    </location>
</feature>
<keyword evidence="6" id="KW-1185">Reference proteome</keyword>
<keyword evidence="3" id="KW-0812">Transmembrane</keyword>
<dbReference type="PROSITE" id="PS50887">
    <property type="entry name" value="GGDEF"/>
    <property type="match status" value="1"/>
</dbReference>
<protein>
    <recommendedName>
        <fullName evidence="1">diguanylate cyclase</fullName>
        <ecNumber evidence="1">2.7.7.65</ecNumber>
    </recommendedName>
</protein>
<dbReference type="InterPro" id="IPR029787">
    <property type="entry name" value="Nucleotide_cyclase"/>
</dbReference>
<dbReference type="SUPFAM" id="SSF55073">
    <property type="entry name" value="Nucleotide cyclase"/>
    <property type="match status" value="1"/>
</dbReference>
<dbReference type="EC" id="2.7.7.65" evidence="1"/>
<dbReference type="PANTHER" id="PTHR45138:SF9">
    <property type="entry name" value="DIGUANYLATE CYCLASE DGCM-RELATED"/>
    <property type="match status" value="1"/>
</dbReference>
<evidence type="ECO:0000259" key="4">
    <source>
        <dbReference type="PROSITE" id="PS50887"/>
    </source>
</evidence>
<name>A0ABQ6HF48_9GAMM</name>
<evidence type="ECO:0000256" key="2">
    <source>
        <dbReference type="ARBA" id="ARBA00034247"/>
    </source>
</evidence>
<evidence type="ECO:0000313" key="5">
    <source>
        <dbReference type="EMBL" id="GLX86182.1"/>
    </source>
</evidence>
<dbReference type="InterPro" id="IPR000160">
    <property type="entry name" value="GGDEF_dom"/>
</dbReference>
<dbReference type="InterPro" id="IPR050469">
    <property type="entry name" value="Diguanylate_Cyclase"/>
</dbReference>
<gene>
    <name evidence="5" type="ORF">tloyanaT_24350</name>
</gene>